<evidence type="ECO:0000313" key="3">
    <source>
        <dbReference type="Proteomes" id="UP001205566"/>
    </source>
</evidence>
<evidence type="ECO:0000259" key="1">
    <source>
        <dbReference type="Pfam" id="PF03819"/>
    </source>
</evidence>
<dbReference type="SUPFAM" id="SSF101386">
    <property type="entry name" value="all-alpha NTP pyrophosphatases"/>
    <property type="match status" value="2"/>
</dbReference>
<dbReference type="Proteomes" id="UP001205566">
    <property type="component" value="Unassembled WGS sequence"/>
</dbReference>
<keyword evidence="2" id="KW-0378">Hydrolase</keyword>
<sequence length="276" mass="30938">MKQTYSVEDLQYLMAQLRNPDGGCPWDLKQSFASIVPSTIEEAYEVAEAIEQEDFEHLHEELGDLLFQVIFYAQLGREDGHFDFSRIVDTLVRKLVRRHPHVFPSGDLYGENQSAELDEQQVKANWEAIKAAERAKKGEGGTLAGVATGLPALTRAAKLQKRASQVGFDWPDIHGVLEKVEEELRELREAIASGDQAHAREELGDLMFSCVNVARHLKLDPETALRQSNRKFEQRFGAVEAALAARDQQPADVSLEELDRLWDAAKTARDQGPETG</sequence>
<dbReference type="InterPro" id="IPR048015">
    <property type="entry name" value="NTP-PPase_MazG-like_N"/>
</dbReference>
<evidence type="ECO:0000313" key="2">
    <source>
        <dbReference type="EMBL" id="MCQ3829576.1"/>
    </source>
</evidence>
<proteinExistence type="predicted"/>
<dbReference type="GO" id="GO:0047429">
    <property type="term" value="F:nucleoside triphosphate diphosphatase activity"/>
    <property type="evidence" value="ECO:0007669"/>
    <property type="project" value="UniProtKB-EC"/>
</dbReference>
<gene>
    <name evidence="2" type="primary">mazG</name>
    <name evidence="2" type="ORF">HXX02_08955</name>
</gene>
<dbReference type="NCBIfam" id="TIGR00444">
    <property type="entry name" value="mazG"/>
    <property type="match status" value="1"/>
</dbReference>
<dbReference type="PANTHER" id="PTHR30522">
    <property type="entry name" value="NUCLEOSIDE TRIPHOSPHATE PYROPHOSPHOHYDROLASE"/>
    <property type="match status" value="1"/>
</dbReference>
<dbReference type="Pfam" id="PF03819">
    <property type="entry name" value="MazG"/>
    <property type="match status" value="2"/>
</dbReference>
<dbReference type="CDD" id="cd11529">
    <property type="entry name" value="NTP-PPase_MazG_Cterm"/>
    <property type="match status" value="1"/>
</dbReference>
<dbReference type="InterPro" id="IPR011551">
    <property type="entry name" value="NTP_PyrPHydrolase_MazG"/>
</dbReference>
<organism evidence="2 3">
    <name type="scientific">Microbulbifer elongatus</name>
    <dbReference type="NCBI Taxonomy" id="86173"/>
    <lineage>
        <taxon>Bacteria</taxon>
        <taxon>Pseudomonadati</taxon>
        <taxon>Pseudomonadota</taxon>
        <taxon>Gammaproteobacteria</taxon>
        <taxon>Cellvibrionales</taxon>
        <taxon>Microbulbiferaceae</taxon>
        <taxon>Microbulbifer</taxon>
    </lineage>
</organism>
<dbReference type="PANTHER" id="PTHR30522:SF0">
    <property type="entry name" value="NUCLEOSIDE TRIPHOSPHATE PYROPHOSPHOHYDROLASE"/>
    <property type="match status" value="1"/>
</dbReference>
<dbReference type="InterPro" id="IPR048011">
    <property type="entry name" value="NTP-PPase_MazG-like_C"/>
</dbReference>
<dbReference type="EMBL" id="JACASI010000025">
    <property type="protein sequence ID" value="MCQ3829576.1"/>
    <property type="molecule type" value="Genomic_DNA"/>
</dbReference>
<reference evidence="2" key="1">
    <citation type="thesis" date="2020" institute="Technische Universitat Dresden" country="Dresden, Germany">
        <title>The Agarolytic System of Microbulbifer elongatus PORT2, Isolated from Batu Karas, Pangandaran West Java Indonesia.</title>
        <authorList>
            <person name="Anggraeni S.R."/>
        </authorList>
    </citation>
    <scope>NUCLEOTIDE SEQUENCE</scope>
    <source>
        <strain evidence="2">PORT2</strain>
    </source>
</reference>
<feature type="domain" description="NTP pyrophosphohydrolase MazG-like" evidence="1">
    <location>
        <begin position="30"/>
        <end position="103"/>
    </location>
</feature>
<dbReference type="RefSeq" id="WP_231757651.1">
    <property type="nucleotide sequence ID" value="NZ_CP088953.1"/>
</dbReference>
<protein>
    <submittedName>
        <fullName evidence="2">Nucleoside triphosphate pyrophosphohydrolase</fullName>
        <ecNumber evidence="2">3.6.1.9</ecNumber>
    </submittedName>
</protein>
<dbReference type="EC" id="3.6.1.9" evidence="2"/>
<comment type="caution">
    <text evidence="2">The sequence shown here is derived from an EMBL/GenBank/DDBJ whole genome shotgun (WGS) entry which is preliminary data.</text>
</comment>
<dbReference type="CDD" id="cd11528">
    <property type="entry name" value="NTP-PPase_MazG_Nterm"/>
    <property type="match status" value="1"/>
</dbReference>
<feature type="domain" description="NTP pyrophosphohydrolase MazG-like" evidence="1">
    <location>
        <begin position="177"/>
        <end position="235"/>
    </location>
</feature>
<dbReference type="InterPro" id="IPR004518">
    <property type="entry name" value="MazG-like_dom"/>
</dbReference>
<dbReference type="Gene3D" id="1.10.287.1080">
    <property type="entry name" value="MazG-like"/>
    <property type="match status" value="2"/>
</dbReference>
<dbReference type="NCBIfam" id="NF007113">
    <property type="entry name" value="PRK09562.1"/>
    <property type="match status" value="1"/>
</dbReference>
<accession>A0ABT1P3H5</accession>
<keyword evidence="3" id="KW-1185">Reference proteome</keyword>
<name>A0ABT1P3H5_9GAMM</name>